<sequence length="352" mass="39691">MMHSSRHGSETCTISPFEPSVPVEIVMQILEAAAALSHDAAASVSLVSSWARKLALPYLFSTIIHRQKPLTHLDLQNSGWAAVPTSRSPLPAYLGRYVRSLWTESIGIASPTSEIDFLKPCVHVEHLALPTAALRVVFMLCQTVAKSGRKSQLDAPLLSSLHSLTLLTHTLRYEWHFLKDLRIPNGTLFLHNITHLRLLDMQISAYVPHELLPNLTHLAVPYLDLGANVSRGHVRLPDGILDHKSMRMIVLTVDERKFLHNPWYHIMRYPTTMTARADDVTYTSPRDAFRGLMQEAREKDERIYVVLSPQGQTSREEWIEAARGGMSIWGRAVQARNDANYGTMLPEIYHPT</sequence>
<accession>A0A165E850</accession>
<dbReference type="AlphaFoldDB" id="A0A165E850"/>
<dbReference type="GeneID" id="63823433"/>
<reference evidence="1 2" key="1">
    <citation type="journal article" date="2016" name="Mol. Biol. Evol.">
        <title>Comparative Genomics of Early-Diverging Mushroom-Forming Fungi Provides Insights into the Origins of Lignocellulose Decay Capabilities.</title>
        <authorList>
            <person name="Nagy L.G."/>
            <person name="Riley R."/>
            <person name="Tritt A."/>
            <person name="Adam C."/>
            <person name="Daum C."/>
            <person name="Floudas D."/>
            <person name="Sun H."/>
            <person name="Yadav J.S."/>
            <person name="Pangilinan J."/>
            <person name="Larsson K.H."/>
            <person name="Matsuura K."/>
            <person name="Barry K."/>
            <person name="Labutti K."/>
            <person name="Kuo R."/>
            <person name="Ohm R.A."/>
            <person name="Bhattacharya S.S."/>
            <person name="Shirouzu T."/>
            <person name="Yoshinaga Y."/>
            <person name="Martin F.M."/>
            <person name="Grigoriev I.V."/>
            <person name="Hibbett D.S."/>
        </authorList>
    </citation>
    <scope>NUCLEOTIDE SEQUENCE [LARGE SCALE GENOMIC DNA]</scope>
    <source>
        <strain evidence="1 2">93-53</strain>
    </source>
</reference>
<dbReference type="InParanoid" id="A0A165E850"/>
<dbReference type="STRING" id="1314785.A0A165E850"/>
<keyword evidence="2" id="KW-1185">Reference proteome</keyword>
<dbReference type="RefSeq" id="XP_040764169.1">
    <property type="nucleotide sequence ID" value="XM_040906404.1"/>
</dbReference>
<organism evidence="1 2">
    <name type="scientific">Laetiporus sulphureus 93-53</name>
    <dbReference type="NCBI Taxonomy" id="1314785"/>
    <lineage>
        <taxon>Eukaryota</taxon>
        <taxon>Fungi</taxon>
        <taxon>Dikarya</taxon>
        <taxon>Basidiomycota</taxon>
        <taxon>Agaricomycotina</taxon>
        <taxon>Agaricomycetes</taxon>
        <taxon>Polyporales</taxon>
        <taxon>Laetiporus</taxon>
    </lineage>
</organism>
<dbReference type="OrthoDB" id="2795673at2759"/>
<proteinExistence type="predicted"/>
<evidence type="ECO:0000313" key="2">
    <source>
        <dbReference type="Proteomes" id="UP000076871"/>
    </source>
</evidence>
<name>A0A165E850_9APHY</name>
<dbReference type="Proteomes" id="UP000076871">
    <property type="component" value="Unassembled WGS sequence"/>
</dbReference>
<gene>
    <name evidence="1" type="ORF">LAESUDRAFT_700190</name>
</gene>
<evidence type="ECO:0000313" key="1">
    <source>
        <dbReference type="EMBL" id="KZT06429.1"/>
    </source>
</evidence>
<protein>
    <submittedName>
        <fullName evidence="1">Uncharacterized protein</fullName>
    </submittedName>
</protein>
<dbReference type="EMBL" id="KV427624">
    <property type="protein sequence ID" value="KZT06429.1"/>
    <property type="molecule type" value="Genomic_DNA"/>
</dbReference>